<feature type="domain" description="EAL" evidence="1">
    <location>
        <begin position="234"/>
        <end position="487"/>
    </location>
</feature>
<dbReference type="InterPro" id="IPR052155">
    <property type="entry name" value="Biofilm_reg_signaling"/>
</dbReference>
<dbReference type="PANTHER" id="PTHR44757">
    <property type="entry name" value="DIGUANYLATE CYCLASE DGCP"/>
    <property type="match status" value="1"/>
</dbReference>
<dbReference type="KEGG" id="nps:KRR39_04565"/>
<dbReference type="NCBIfam" id="TIGR00254">
    <property type="entry name" value="GGDEF"/>
    <property type="match status" value="1"/>
</dbReference>
<dbReference type="AlphaFoldDB" id="A0A975Y135"/>
<name>A0A975Y135_9ACTN</name>
<gene>
    <name evidence="3" type="ORF">KRR39_04565</name>
</gene>
<dbReference type="Pfam" id="PF00563">
    <property type="entry name" value="EAL"/>
    <property type="match status" value="1"/>
</dbReference>
<dbReference type="FunFam" id="3.30.70.270:FF:000001">
    <property type="entry name" value="Diguanylate cyclase domain protein"/>
    <property type="match status" value="1"/>
</dbReference>
<dbReference type="PROSITE" id="PS50887">
    <property type="entry name" value="GGDEF"/>
    <property type="match status" value="1"/>
</dbReference>
<proteinExistence type="predicted"/>
<dbReference type="PANTHER" id="PTHR44757:SF2">
    <property type="entry name" value="BIOFILM ARCHITECTURE MAINTENANCE PROTEIN MBAA"/>
    <property type="match status" value="1"/>
</dbReference>
<dbReference type="EMBL" id="CP077062">
    <property type="protein sequence ID" value="QWZ09095.1"/>
    <property type="molecule type" value="Genomic_DNA"/>
</dbReference>
<dbReference type="CDD" id="cd01948">
    <property type="entry name" value="EAL"/>
    <property type="match status" value="1"/>
</dbReference>
<feature type="domain" description="GGDEF" evidence="2">
    <location>
        <begin position="93"/>
        <end position="225"/>
    </location>
</feature>
<accession>A0A975Y135</accession>
<dbReference type="Proteomes" id="UP000683575">
    <property type="component" value="Chromosome"/>
</dbReference>
<dbReference type="Pfam" id="PF00990">
    <property type="entry name" value="GGDEF"/>
    <property type="match status" value="1"/>
</dbReference>
<evidence type="ECO:0000313" key="4">
    <source>
        <dbReference type="Proteomes" id="UP000683575"/>
    </source>
</evidence>
<dbReference type="InterPro" id="IPR000160">
    <property type="entry name" value="GGDEF_dom"/>
</dbReference>
<evidence type="ECO:0000259" key="1">
    <source>
        <dbReference type="PROSITE" id="PS50883"/>
    </source>
</evidence>
<dbReference type="PROSITE" id="PS50883">
    <property type="entry name" value="EAL"/>
    <property type="match status" value="1"/>
</dbReference>
<dbReference type="SMART" id="SM00052">
    <property type="entry name" value="EAL"/>
    <property type="match status" value="1"/>
</dbReference>
<evidence type="ECO:0000313" key="3">
    <source>
        <dbReference type="EMBL" id="QWZ09095.1"/>
    </source>
</evidence>
<dbReference type="InterPro" id="IPR001633">
    <property type="entry name" value="EAL_dom"/>
</dbReference>
<keyword evidence="4" id="KW-1185">Reference proteome</keyword>
<evidence type="ECO:0000259" key="2">
    <source>
        <dbReference type="PROSITE" id="PS50887"/>
    </source>
</evidence>
<dbReference type="FunFam" id="3.20.20.450:FF:000001">
    <property type="entry name" value="Cyclic di-GMP phosphodiesterase yahA"/>
    <property type="match status" value="1"/>
</dbReference>
<organism evidence="3 4">
    <name type="scientific">Nocardioides panacis</name>
    <dbReference type="NCBI Taxonomy" id="2849501"/>
    <lineage>
        <taxon>Bacteria</taxon>
        <taxon>Bacillati</taxon>
        <taxon>Actinomycetota</taxon>
        <taxon>Actinomycetes</taxon>
        <taxon>Propionibacteriales</taxon>
        <taxon>Nocardioidaceae</taxon>
        <taxon>Nocardioides</taxon>
    </lineage>
</organism>
<protein>
    <submittedName>
        <fullName evidence="3">EAL domain-containing protein</fullName>
    </submittedName>
</protein>
<dbReference type="RefSeq" id="WP_216940941.1">
    <property type="nucleotide sequence ID" value="NZ_CP077062.1"/>
</dbReference>
<dbReference type="SMART" id="SM00267">
    <property type="entry name" value="GGDEF"/>
    <property type="match status" value="1"/>
</dbReference>
<sequence length="504" mass="54815">MLAASREGDQPVMLRTRHADGRDLALEGTLTNLMTDPAVQGWVLTVRDVTDRQALQQELSYQAFHDALTGLANRQLFGDRLTHALRSRDRATEPLSVLFLDLDDFKHVNDSLGHGIGDRLLVTVAERISAAIRQGDTAARLGGDEFAVLMENADAEAAREVAERLLQALAVPVQVDDHQHSVRASIGLAQAMPGEATGDDTLRNADVAMYWAKDRGKGTIAVYEAGLHAEALGKLALRSELQRAIRENELVLHYQPTVDLTTQRITGFEALVRWNHPTRGLLPPLEFIPVAEQSGLIVPLGSWVLLEACRAGAGMQSERHQPSMAVNISAQQLAKTDFVDEVVEALRCAGMPAERLVLEITESVLLDDMTNTITTLARLRDRGVRVAIDDFGTGYSSLSYLAQLPVDVLKIDKSFVDKVGDGYADASLVEAIIAMSHSMRLTTVAEGVEHSEQAAWLQDARCSLGQGYLWSRPVDLPSARALLVRGTHRPAAVVGEGDGLLVTP</sequence>
<reference evidence="3" key="1">
    <citation type="submission" date="2021-06" db="EMBL/GenBank/DDBJ databases">
        <title>Complete genome sequence of Nocardioides sp. G188.</title>
        <authorList>
            <person name="Im W.-T."/>
        </authorList>
    </citation>
    <scope>NUCLEOTIDE SEQUENCE</scope>
    <source>
        <strain evidence="3">G188</strain>
    </source>
</reference>
<dbReference type="CDD" id="cd01949">
    <property type="entry name" value="GGDEF"/>
    <property type="match status" value="1"/>
</dbReference>